<keyword evidence="1" id="KW-0472">Membrane</keyword>
<evidence type="ECO:0000256" key="1">
    <source>
        <dbReference type="SAM" id="Phobius"/>
    </source>
</evidence>
<gene>
    <name evidence="2" type="ORF">KSP40_PGU000491</name>
</gene>
<organism evidence="2 3">
    <name type="scientific">Platanthera guangdongensis</name>
    <dbReference type="NCBI Taxonomy" id="2320717"/>
    <lineage>
        <taxon>Eukaryota</taxon>
        <taxon>Viridiplantae</taxon>
        <taxon>Streptophyta</taxon>
        <taxon>Embryophyta</taxon>
        <taxon>Tracheophyta</taxon>
        <taxon>Spermatophyta</taxon>
        <taxon>Magnoliopsida</taxon>
        <taxon>Liliopsida</taxon>
        <taxon>Asparagales</taxon>
        <taxon>Orchidaceae</taxon>
        <taxon>Orchidoideae</taxon>
        <taxon>Orchideae</taxon>
        <taxon>Orchidinae</taxon>
        <taxon>Platanthera</taxon>
    </lineage>
</organism>
<feature type="transmembrane region" description="Helical" evidence="1">
    <location>
        <begin position="249"/>
        <end position="270"/>
    </location>
</feature>
<dbReference type="Proteomes" id="UP001412067">
    <property type="component" value="Unassembled WGS sequence"/>
</dbReference>
<evidence type="ECO:0000313" key="2">
    <source>
        <dbReference type="EMBL" id="KAK8960003.1"/>
    </source>
</evidence>
<feature type="transmembrane region" description="Helical" evidence="1">
    <location>
        <begin position="48"/>
        <end position="70"/>
    </location>
</feature>
<name>A0ABR2M7J5_9ASPA</name>
<sequence>MVRFAPTHLLPLDVVAKKNKGRRGFVSHSIYPPKASDKAYDVLDVKDFYSGTYIVITLILLSLLSSPFLASSIGIRLLRASETWPGALAKSFYLEHLRDLEQIYFKDAGRRNESAFVRWFELQKRTRVPTTGIGWSKRKYDSTEKIEVHLPADRHRFVGDRSQELITRSGRIVRLYAPLNVERWAHIPILLHWQANIHGNSFTGDARCSWTQPSRLHYQSYDARYSWTLLFIEMPFHGRVSLFCNEHRNFCYISSLCVLFPLFHFTLFIVDNPLLRFYSQGRDPSHLD</sequence>
<keyword evidence="3" id="KW-1185">Reference proteome</keyword>
<evidence type="ECO:0000313" key="3">
    <source>
        <dbReference type="Proteomes" id="UP001412067"/>
    </source>
</evidence>
<reference evidence="2 3" key="1">
    <citation type="journal article" date="2022" name="Nat. Plants">
        <title>Genomes of leafy and leafless Platanthera orchids illuminate the evolution of mycoheterotrophy.</title>
        <authorList>
            <person name="Li M.H."/>
            <person name="Liu K.W."/>
            <person name="Li Z."/>
            <person name="Lu H.C."/>
            <person name="Ye Q.L."/>
            <person name="Zhang D."/>
            <person name="Wang J.Y."/>
            <person name="Li Y.F."/>
            <person name="Zhong Z.M."/>
            <person name="Liu X."/>
            <person name="Yu X."/>
            <person name="Liu D.K."/>
            <person name="Tu X.D."/>
            <person name="Liu B."/>
            <person name="Hao Y."/>
            <person name="Liao X.Y."/>
            <person name="Jiang Y.T."/>
            <person name="Sun W.H."/>
            <person name="Chen J."/>
            <person name="Chen Y.Q."/>
            <person name="Ai Y."/>
            <person name="Zhai J.W."/>
            <person name="Wu S.S."/>
            <person name="Zhou Z."/>
            <person name="Hsiao Y.Y."/>
            <person name="Wu W.L."/>
            <person name="Chen Y.Y."/>
            <person name="Lin Y.F."/>
            <person name="Hsu J.L."/>
            <person name="Li C.Y."/>
            <person name="Wang Z.W."/>
            <person name="Zhao X."/>
            <person name="Zhong W.Y."/>
            <person name="Ma X.K."/>
            <person name="Ma L."/>
            <person name="Huang J."/>
            <person name="Chen G.Z."/>
            <person name="Huang M.Z."/>
            <person name="Huang L."/>
            <person name="Peng D.H."/>
            <person name="Luo Y.B."/>
            <person name="Zou S.Q."/>
            <person name="Chen S.P."/>
            <person name="Lan S."/>
            <person name="Tsai W.C."/>
            <person name="Van de Peer Y."/>
            <person name="Liu Z.J."/>
        </authorList>
    </citation>
    <scope>NUCLEOTIDE SEQUENCE [LARGE SCALE GENOMIC DNA]</scope>
    <source>
        <strain evidence="2">Lor288</strain>
    </source>
</reference>
<accession>A0ABR2M7J5</accession>
<keyword evidence="1" id="KW-0812">Transmembrane</keyword>
<protein>
    <submittedName>
        <fullName evidence="2">Uncharacterized protein</fullName>
    </submittedName>
</protein>
<proteinExistence type="predicted"/>
<keyword evidence="1" id="KW-1133">Transmembrane helix</keyword>
<comment type="caution">
    <text evidence="2">The sequence shown here is derived from an EMBL/GenBank/DDBJ whole genome shotgun (WGS) entry which is preliminary data.</text>
</comment>
<dbReference type="EMBL" id="JBBWWR010000011">
    <property type="protein sequence ID" value="KAK8960003.1"/>
    <property type="molecule type" value="Genomic_DNA"/>
</dbReference>